<evidence type="ECO:0000256" key="2">
    <source>
        <dbReference type="PROSITE-ProRule" id="PRU00335"/>
    </source>
</evidence>
<dbReference type="KEGG" id="tna:CTN_1536"/>
<accession>B9K9S9</accession>
<proteinExistence type="predicted"/>
<dbReference type="EMBL" id="CP000916">
    <property type="protein sequence ID" value="ACM23712.1"/>
    <property type="molecule type" value="Genomic_DNA"/>
</dbReference>
<dbReference type="AlphaFoldDB" id="B9K9S9"/>
<dbReference type="InterPro" id="IPR023772">
    <property type="entry name" value="DNA-bd_HTH_TetR-type_CS"/>
</dbReference>
<dbReference type="PROSITE" id="PS50977">
    <property type="entry name" value="HTH_TETR_2"/>
    <property type="match status" value="1"/>
</dbReference>
<dbReference type="SUPFAM" id="SSF46689">
    <property type="entry name" value="Homeodomain-like"/>
    <property type="match status" value="1"/>
</dbReference>
<dbReference type="Proteomes" id="UP000000445">
    <property type="component" value="Chromosome"/>
</dbReference>
<reference evidence="4 5" key="1">
    <citation type="journal article" date="2009" name="Biosci. Biotechnol. Biochem.">
        <title>WeGAS: a web-based microbial genome annotation system.</title>
        <authorList>
            <person name="Lee D."/>
            <person name="Seo H."/>
            <person name="Park C."/>
            <person name="Park K."/>
        </authorList>
    </citation>
    <scope>NUCLEOTIDE SEQUENCE [LARGE SCALE GENOMIC DNA]</scope>
    <source>
        <strain evidence="5">ATCC 49049 / DSM 4359 / NBRC 107923 / NS-E</strain>
    </source>
</reference>
<evidence type="ECO:0000313" key="4">
    <source>
        <dbReference type="EMBL" id="ACM23712.1"/>
    </source>
</evidence>
<dbReference type="Gene3D" id="1.10.357.10">
    <property type="entry name" value="Tetracycline Repressor, domain 2"/>
    <property type="match status" value="1"/>
</dbReference>
<dbReference type="PANTHER" id="PTHR43479:SF11">
    <property type="entry name" value="ACREF_ENVCD OPERON REPRESSOR-RELATED"/>
    <property type="match status" value="1"/>
</dbReference>
<dbReference type="Pfam" id="PF00440">
    <property type="entry name" value="TetR_N"/>
    <property type="match status" value="1"/>
</dbReference>
<dbReference type="HOGENOM" id="CLU_069356_45_0_0"/>
<dbReference type="SUPFAM" id="SSF48498">
    <property type="entry name" value="Tetracyclin repressor-like, C-terminal domain"/>
    <property type="match status" value="1"/>
</dbReference>
<dbReference type="Pfam" id="PF21256">
    <property type="entry name" value="TetR_C_5-like"/>
    <property type="match status" value="1"/>
</dbReference>
<dbReference type="InterPro" id="IPR036271">
    <property type="entry name" value="Tet_transcr_reg_TetR-rel_C_sf"/>
</dbReference>
<sequence length="200" mass="23728">MSKKEAILKAAIEVFGKRGYERATTDEIAERAGVAKGLIFHHFKSKENLYHQAYRYVVEKLQGEFENFLRENKNRDIFDFMEKWMEKKLEYSANHPEETDFLVTLVGVNENLRRKILSDLEKAQGKFFGFVREKLEDLKLAEGVTEEVALKFLMWFFKGFEEIYLRTYQGRPDQLKKDTRNLVEEVKVMLKIVKRGMLKE</sequence>
<dbReference type="InterPro" id="IPR049488">
    <property type="entry name" value="TM_1030-like_C"/>
</dbReference>
<dbReference type="InterPro" id="IPR050624">
    <property type="entry name" value="HTH-type_Tx_Regulator"/>
</dbReference>
<name>B9K9S9_THENN</name>
<keyword evidence="5" id="KW-1185">Reference proteome</keyword>
<evidence type="ECO:0000256" key="1">
    <source>
        <dbReference type="ARBA" id="ARBA00023125"/>
    </source>
</evidence>
<gene>
    <name evidence="4" type="ordered locus">CTN_1536</name>
</gene>
<dbReference type="Gene3D" id="1.10.10.60">
    <property type="entry name" value="Homeodomain-like"/>
    <property type="match status" value="1"/>
</dbReference>
<protein>
    <submittedName>
        <fullName evidence="4">Transcriptional regulator, TetR family</fullName>
    </submittedName>
</protein>
<evidence type="ECO:0000313" key="5">
    <source>
        <dbReference type="Proteomes" id="UP000000445"/>
    </source>
</evidence>
<feature type="domain" description="HTH tetR-type" evidence="3">
    <location>
        <begin position="1"/>
        <end position="61"/>
    </location>
</feature>
<organism evidence="4 5">
    <name type="scientific">Thermotoga neapolitana (strain ATCC 49049 / DSM 4359 / NBRC 107923 / NS-E)</name>
    <dbReference type="NCBI Taxonomy" id="309803"/>
    <lineage>
        <taxon>Bacteria</taxon>
        <taxon>Thermotogati</taxon>
        <taxon>Thermotogota</taxon>
        <taxon>Thermotogae</taxon>
        <taxon>Thermotogales</taxon>
        <taxon>Thermotogaceae</taxon>
        <taxon>Thermotoga</taxon>
    </lineage>
</organism>
<dbReference type="PRINTS" id="PR00455">
    <property type="entry name" value="HTHTETR"/>
</dbReference>
<dbReference type="eggNOG" id="COG1309">
    <property type="taxonomic scope" value="Bacteria"/>
</dbReference>
<feature type="DNA-binding region" description="H-T-H motif" evidence="2">
    <location>
        <begin position="24"/>
        <end position="43"/>
    </location>
</feature>
<dbReference type="PROSITE" id="PS01081">
    <property type="entry name" value="HTH_TETR_1"/>
    <property type="match status" value="1"/>
</dbReference>
<evidence type="ECO:0000259" key="3">
    <source>
        <dbReference type="PROSITE" id="PS50977"/>
    </source>
</evidence>
<keyword evidence="1 2" id="KW-0238">DNA-binding</keyword>
<dbReference type="GO" id="GO:0003677">
    <property type="term" value="F:DNA binding"/>
    <property type="evidence" value="ECO:0007669"/>
    <property type="project" value="UniProtKB-UniRule"/>
</dbReference>
<dbReference type="InterPro" id="IPR001647">
    <property type="entry name" value="HTH_TetR"/>
</dbReference>
<dbReference type="PANTHER" id="PTHR43479">
    <property type="entry name" value="ACREF/ENVCD OPERON REPRESSOR-RELATED"/>
    <property type="match status" value="1"/>
</dbReference>
<dbReference type="STRING" id="309803.CTN_1536"/>
<dbReference type="InterPro" id="IPR009057">
    <property type="entry name" value="Homeodomain-like_sf"/>
</dbReference>